<feature type="transmembrane region" description="Helical" evidence="10">
    <location>
        <begin position="62"/>
        <end position="79"/>
    </location>
</feature>
<proteinExistence type="inferred from homology"/>
<gene>
    <name evidence="12" type="primary">LOC118274318</name>
</gene>
<dbReference type="GO" id="GO:0007165">
    <property type="term" value="P:signal transduction"/>
    <property type="evidence" value="ECO:0007669"/>
    <property type="project" value="UniProtKB-KW"/>
</dbReference>
<feature type="transmembrane region" description="Helical" evidence="10">
    <location>
        <begin position="99"/>
        <end position="118"/>
    </location>
</feature>
<feature type="transmembrane region" description="Helical" evidence="10">
    <location>
        <begin position="209"/>
        <end position="232"/>
    </location>
</feature>
<keyword evidence="5 10" id="KW-0552">Olfaction</keyword>
<feature type="transmembrane region" description="Helical" evidence="10">
    <location>
        <begin position="387"/>
        <end position="407"/>
    </location>
</feature>
<name>A0A9R0ENZ4_SPOFR</name>
<evidence type="ECO:0000256" key="6">
    <source>
        <dbReference type="ARBA" id="ARBA00022989"/>
    </source>
</evidence>
<dbReference type="GO" id="GO:0005549">
    <property type="term" value="F:odorant binding"/>
    <property type="evidence" value="ECO:0007669"/>
    <property type="project" value="InterPro"/>
</dbReference>
<evidence type="ECO:0000256" key="10">
    <source>
        <dbReference type="RuleBase" id="RU351113"/>
    </source>
</evidence>
<evidence type="ECO:0000256" key="3">
    <source>
        <dbReference type="ARBA" id="ARBA00022606"/>
    </source>
</evidence>
<comment type="caution">
    <text evidence="10">Lacks conserved residue(s) required for the propagation of feature annotation.</text>
</comment>
<dbReference type="Proteomes" id="UP000829999">
    <property type="component" value="Chromosome 3"/>
</dbReference>
<dbReference type="RefSeq" id="XP_035447674.2">
    <property type="nucleotide sequence ID" value="XM_035591781.2"/>
</dbReference>
<dbReference type="PANTHER" id="PTHR21137">
    <property type="entry name" value="ODORANT RECEPTOR"/>
    <property type="match status" value="1"/>
</dbReference>
<keyword evidence="3 10" id="KW-0716">Sensory transduction</keyword>
<evidence type="ECO:0000256" key="4">
    <source>
        <dbReference type="ARBA" id="ARBA00022692"/>
    </source>
</evidence>
<organism evidence="11 12">
    <name type="scientific">Spodoptera frugiperda</name>
    <name type="common">Fall armyworm</name>
    <dbReference type="NCBI Taxonomy" id="7108"/>
    <lineage>
        <taxon>Eukaryota</taxon>
        <taxon>Metazoa</taxon>
        <taxon>Ecdysozoa</taxon>
        <taxon>Arthropoda</taxon>
        <taxon>Hexapoda</taxon>
        <taxon>Insecta</taxon>
        <taxon>Pterygota</taxon>
        <taxon>Neoptera</taxon>
        <taxon>Endopterygota</taxon>
        <taxon>Lepidoptera</taxon>
        <taxon>Glossata</taxon>
        <taxon>Ditrysia</taxon>
        <taxon>Noctuoidea</taxon>
        <taxon>Noctuidae</taxon>
        <taxon>Amphipyrinae</taxon>
        <taxon>Spodoptera</taxon>
    </lineage>
</organism>
<accession>A0A9R0ENZ4</accession>
<keyword evidence="6 10" id="KW-1133">Transmembrane helix</keyword>
<evidence type="ECO:0000256" key="7">
    <source>
        <dbReference type="ARBA" id="ARBA00023136"/>
    </source>
</evidence>
<keyword evidence="2" id="KW-1003">Cell membrane</keyword>
<evidence type="ECO:0000313" key="12">
    <source>
        <dbReference type="RefSeq" id="XP_035447674.2"/>
    </source>
</evidence>
<evidence type="ECO:0000256" key="8">
    <source>
        <dbReference type="ARBA" id="ARBA00023170"/>
    </source>
</evidence>
<evidence type="ECO:0000256" key="1">
    <source>
        <dbReference type="ARBA" id="ARBA00004651"/>
    </source>
</evidence>
<dbReference type="GeneID" id="118274318"/>
<dbReference type="OrthoDB" id="7377833at2759"/>
<dbReference type="AlphaFoldDB" id="A0A9R0ENZ4"/>
<feature type="transmembrane region" description="Helical" evidence="10">
    <location>
        <begin position="322"/>
        <end position="343"/>
    </location>
</feature>
<dbReference type="InterPro" id="IPR004117">
    <property type="entry name" value="7tm6_olfct_rcpt"/>
</dbReference>
<comment type="subcellular location">
    <subcellularLocation>
        <location evidence="1 10">Cell membrane</location>
        <topology evidence="1 10">Multi-pass membrane protein</topology>
    </subcellularLocation>
</comment>
<comment type="similarity">
    <text evidence="10">Belongs to the insect chemoreceptor superfamily. Heteromeric odorant receptor channel (TC 1.A.69) family.</text>
</comment>
<evidence type="ECO:0000313" key="11">
    <source>
        <dbReference type="Proteomes" id="UP000829999"/>
    </source>
</evidence>
<keyword evidence="7 10" id="KW-0472">Membrane</keyword>
<keyword evidence="4 10" id="KW-0812">Transmembrane</keyword>
<evidence type="ECO:0000256" key="2">
    <source>
        <dbReference type="ARBA" id="ARBA00022475"/>
    </source>
</evidence>
<dbReference type="GO" id="GO:0005886">
    <property type="term" value="C:plasma membrane"/>
    <property type="evidence" value="ECO:0007669"/>
    <property type="project" value="UniProtKB-SubCell"/>
</dbReference>
<sequence length="408" mass="47310">MGERLKLWNISILKTPGMDVPSLKKSHPQKYYFKALCKFMFYLGMGDLWYEESDASYISRKLYTVWRVIANGYIIIILLDELLSYARTDLTDREKNDLVQFTFAHPLIYCKVLTLYIWKDRIKVVMERLLEGSRLIFHSLELERLSVKQFSRHCFSLTTVSYVTLCSATIEGIRLHFIEDIPIRTEVVYFPNRSETGFFINVLRFFVELHWYCIVAMMATMDCLALCSLLTVGHKFRVLRLYFRELRTRIMEHRGKKTREELNEEFKKGFIVGIKLHVDALWCARNVQQSMGPLYSIQVTESVALLVMCLVKMVVQERTFTYLIANFAFIMCLIILTGSYMMAAGDITHEASEVGTAIFHSGWEDCEGRADLRTLVVVALQMSQVPVYMTAFGVITLSYTNFISVSVP</sequence>
<reference evidence="12" key="1">
    <citation type="submission" date="2025-08" db="UniProtKB">
        <authorList>
            <consortium name="RefSeq"/>
        </authorList>
    </citation>
    <scope>IDENTIFICATION</scope>
    <source>
        <tissue evidence="12">Whole larval tissue</tissue>
    </source>
</reference>
<feature type="transmembrane region" description="Helical" evidence="10">
    <location>
        <begin position="295"/>
        <end position="315"/>
    </location>
</feature>
<evidence type="ECO:0000256" key="9">
    <source>
        <dbReference type="ARBA" id="ARBA00023224"/>
    </source>
</evidence>
<keyword evidence="8 10" id="KW-0675">Receptor</keyword>
<keyword evidence="9 10" id="KW-0807">Transducer</keyword>
<protein>
    <recommendedName>
        <fullName evidence="10">Odorant receptor</fullName>
    </recommendedName>
</protein>
<dbReference type="Pfam" id="PF02949">
    <property type="entry name" value="7tm_6"/>
    <property type="match status" value="1"/>
</dbReference>
<evidence type="ECO:0000256" key="5">
    <source>
        <dbReference type="ARBA" id="ARBA00022725"/>
    </source>
</evidence>
<keyword evidence="11" id="KW-1185">Reference proteome</keyword>
<dbReference type="GO" id="GO:0004984">
    <property type="term" value="F:olfactory receptor activity"/>
    <property type="evidence" value="ECO:0007669"/>
    <property type="project" value="InterPro"/>
</dbReference>
<dbReference type="PANTHER" id="PTHR21137:SF35">
    <property type="entry name" value="ODORANT RECEPTOR 19A-RELATED"/>
    <property type="match status" value="1"/>
</dbReference>